<gene>
    <name evidence="1" type="ORF">QFC20_001795</name>
</gene>
<protein>
    <submittedName>
        <fullName evidence="1">Uncharacterized protein</fullName>
    </submittedName>
</protein>
<evidence type="ECO:0000313" key="1">
    <source>
        <dbReference type="EMBL" id="KAJ9113769.1"/>
    </source>
</evidence>
<proteinExistence type="predicted"/>
<keyword evidence="2" id="KW-1185">Reference proteome</keyword>
<accession>A0ACC2WPS5</accession>
<organism evidence="1 2">
    <name type="scientific">Naganishia adeliensis</name>
    <dbReference type="NCBI Taxonomy" id="92952"/>
    <lineage>
        <taxon>Eukaryota</taxon>
        <taxon>Fungi</taxon>
        <taxon>Dikarya</taxon>
        <taxon>Basidiomycota</taxon>
        <taxon>Agaricomycotina</taxon>
        <taxon>Tremellomycetes</taxon>
        <taxon>Filobasidiales</taxon>
        <taxon>Filobasidiaceae</taxon>
        <taxon>Naganishia</taxon>
    </lineage>
</organism>
<dbReference type="EMBL" id="JASBWS010000011">
    <property type="protein sequence ID" value="KAJ9113769.1"/>
    <property type="molecule type" value="Genomic_DNA"/>
</dbReference>
<reference evidence="1" key="1">
    <citation type="submission" date="2023-04" db="EMBL/GenBank/DDBJ databases">
        <title>Draft Genome sequencing of Naganishia species isolated from polar environments using Oxford Nanopore Technology.</title>
        <authorList>
            <person name="Leo P."/>
            <person name="Venkateswaran K."/>
        </authorList>
    </citation>
    <scope>NUCLEOTIDE SEQUENCE</scope>
    <source>
        <strain evidence="1">MNA-CCFEE 5262</strain>
    </source>
</reference>
<comment type="caution">
    <text evidence="1">The sequence shown here is derived from an EMBL/GenBank/DDBJ whole genome shotgun (WGS) entry which is preliminary data.</text>
</comment>
<dbReference type="Proteomes" id="UP001230649">
    <property type="component" value="Unassembled WGS sequence"/>
</dbReference>
<evidence type="ECO:0000313" key="2">
    <source>
        <dbReference type="Proteomes" id="UP001230649"/>
    </source>
</evidence>
<name>A0ACC2WPS5_9TREE</name>
<sequence length="309" mass="33878">MSTFAGMPNATAGITGAYPFEGSVELFQVSDDQRLPVQLSGDRNAALAQGFTLAQPHWSSAYHGYGTGSLERDVIEIEACVKHLRQSGKQKVILMGHSTGCQGSIQYLLTKHQQTPIDGAILQAPCSDREAFAEEGHTRVARAAKKIHDQSFPQGLKAEDRAEKKGEFWDCLPRDSAKEFGLEYMTWYRAWSLLCTGGDDDYFSSDIPVHADSSSDHRPLIETFGKLPADVPVLCAFSGADEYFPFQHGVTPEGNFEKWSKAAAEGMHKDIGQLRLKMTVVPGASHSVKQPDAQEVLMKVVADFVRGVN</sequence>